<gene>
    <name evidence="12" type="primary">holA</name>
    <name evidence="12" type="ORF">TBH_C2736</name>
</gene>
<keyword evidence="4 12" id="KW-0548">Nucleotidyltransferase</keyword>
<dbReference type="GO" id="GO:0003677">
    <property type="term" value="F:DNA binding"/>
    <property type="evidence" value="ECO:0007669"/>
    <property type="project" value="InterPro"/>
</dbReference>
<dbReference type="Gene3D" id="1.10.8.60">
    <property type="match status" value="1"/>
</dbReference>
<dbReference type="GO" id="GO:0006261">
    <property type="term" value="P:DNA-templated DNA replication"/>
    <property type="evidence" value="ECO:0007669"/>
    <property type="project" value="TreeGrafter"/>
</dbReference>
<evidence type="ECO:0000256" key="7">
    <source>
        <dbReference type="ARBA" id="ARBA00034754"/>
    </source>
</evidence>
<evidence type="ECO:0000256" key="5">
    <source>
        <dbReference type="ARBA" id="ARBA00022705"/>
    </source>
</evidence>
<feature type="domain" description="DNA polymerase III subunit delta C-terminal" evidence="11">
    <location>
        <begin position="212"/>
        <end position="328"/>
    </location>
</feature>
<reference evidence="12 13" key="1">
    <citation type="journal article" date="2014" name="PLoS ONE">
        <title>Physiological and genomic features of a novel sulfur-oxidizing gammaproteobacterium belonging to a previously uncultivated symbiotic lineage isolated from a hydrothermal vent.</title>
        <authorList>
            <person name="Nunoura T."/>
            <person name="Takaki Y."/>
            <person name="Kazama H."/>
            <person name="Kakuta J."/>
            <person name="Shimamura S."/>
            <person name="Makita H."/>
            <person name="Hirai M."/>
            <person name="Miyazaki M."/>
            <person name="Takai K."/>
        </authorList>
    </citation>
    <scope>NUCLEOTIDE SEQUENCE [LARGE SCALE GENOMIC DNA]</scope>
    <source>
        <strain evidence="12 13">Hiromi1</strain>
    </source>
</reference>
<evidence type="ECO:0000313" key="13">
    <source>
        <dbReference type="Proteomes" id="UP000031631"/>
    </source>
</evidence>
<dbReference type="Gene3D" id="3.40.50.300">
    <property type="entry name" value="P-loop containing nucleotide triphosphate hydrolases"/>
    <property type="match status" value="1"/>
</dbReference>
<evidence type="ECO:0000313" key="12">
    <source>
        <dbReference type="EMBL" id="BAO45638.1"/>
    </source>
</evidence>
<organism evidence="12 13">
    <name type="scientific">Thiolapillus brandeum</name>
    <dbReference type="NCBI Taxonomy" id="1076588"/>
    <lineage>
        <taxon>Bacteria</taxon>
        <taxon>Pseudomonadati</taxon>
        <taxon>Pseudomonadota</taxon>
        <taxon>Gammaproteobacteria</taxon>
        <taxon>Chromatiales</taxon>
        <taxon>Sedimenticolaceae</taxon>
        <taxon>Thiolapillus</taxon>
    </lineage>
</organism>
<dbReference type="InterPro" id="IPR027417">
    <property type="entry name" value="P-loop_NTPase"/>
</dbReference>
<dbReference type="GO" id="GO:0003887">
    <property type="term" value="F:DNA-directed DNA polymerase activity"/>
    <property type="evidence" value="ECO:0007669"/>
    <property type="project" value="UniProtKB-UniRule"/>
</dbReference>
<keyword evidence="6" id="KW-0239">DNA-directed DNA polymerase</keyword>
<evidence type="ECO:0000256" key="6">
    <source>
        <dbReference type="ARBA" id="ARBA00022932"/>
    </source>
</evidence>
<feature type="domain" description="DNA polymerase III delta N-terminal" evidence="10">
    <location>
        <begin position="20"/>
        <end position="134"/>
    </location>
</feature>
<keyword evidence="3 12" id="KW-0808">Transferase</keyword>
<dbReference type="PANTHER" id="PTHR34388">
    <property type="entry name" value="DNA POLYMERASE III SUBUNIT DELTA"/>
    <property type="match status" value="1"/>
</dbReference>
<comment type="catalytic activity">
    <reaction evidence="8">
        <text>DNA(n) + a 2'-deoxyribonucleoside 5'-triphosphate = DNA(n+1) + diphosphate</text>
        <dbReference type="Rhea" id="RHEA:22508"/>
        <dbReference type="Rhea" id="RHEA-COMP:17339"/>
        <dbReference type="Rhea" id="RHEA-COMP:17340"/>
        <dbReference type="ChEBI" id="CHEBI:33019"/>
        <dbReference type="ChEBI" id="CHEBI:61560"/>
        <dbReference type="ChEBI" id="CHEBI:173112"/>
        <dbReference type="EC" id="2.7.7.7"/>
    </reaction>
</comment>
<dbReference type="OrthoDB" id="9770982at2"/>
<keyword evidence="13" id="KW-1185">Reference proteome</keyword>
<dbReference type="RefSeq" id="WP_070104883.1">
    <property type="nucleotide sequence ID" value="NZ_AP012273.1"/>
</dbReference>
<dbReference type="SUPFAM" id="SSF48019">
    <property type="entry name" value="post-AAA+ oligomerization domain-like"/>
    <property type="match status" value="1"/>
</dbReference>
<dbReference type="NCBIfam" id="TIGR01128">
    <property type="entry name" value="holA"/>
    <property type="match status" value="1"/>
</dbReference>
<evidence type="ECO:0000256" key="2">
    <source>
        <dbReference type="ARBA" id="ARBA00017703"/>
    </source>
</evidence>
<evidence type="ECO:0000259" key="10">
    <source>
        <dbReference type="Pfam" id="PF06144"/>
    </source>
</evidence>
<name>A0A7U6JJN7_9GAMM</name>
<dbReference type="Pfam" id="PF06144">
    <property type="entry name" value="DNA_pol3_delta"/>
    <property type="match status" value="1"/>
</dbReference>
<dbReference type="SUPFAM" id="SSF52540">
    <property type="entry name" value="P-loop containing nucleoside triphosphate hydrolases"/>
    <property type="match status" value="1"/>
</dbReference>
<dbReference type="PANTHER" id="PTHR34388:SF1">
    <property type="entry name" value="DNA POLYMERASE III SUBUNIT DELTA"/>
    <property type="match status" value="1"/>
</dbReference>
<proteinExistence type="inferred from homology"/>
<protein>
    <recommendedName>
        <fullName evidence="2 9">DNA polymerase III subunit delta</fullName>
        <ecNumber evidence="1 9">2.7.7.7</ecNumber>
    </recommendedName>
</protein>
<comment type="similarity">
    <text evidence="7">Belongs to the DNA polymerase HolA subunit family.</text>
</comment>
<dbReference type="GO" id="GO:0009360">
    <property type="term" value="C:DNA polymerase III complex"/>
    <property type="evidence" value="ECO:0007669"/>
    <property type="project" value="UniProtKB-UniRule"/>
</dbReference>
<dbReference type="Proteomes" id="UP000031631">
    <property type="component" value="Chromosome"/>
</dbReference>
<keyword evidence="5" id="KW-0235">DNA replication</keyword>
<dbReference type="EC" id="2.7.7.7" evidence="1 9"/>
<dbReference type="InterPro" id="IPR010372">
    <property type="entry name" value="DNA_pol3_delta_N"/>
</dbReference>
<dbReference type="InterPro" id="IPR005790">
    <property type="entry name" value="DNA_polIII_delta"/>
</dbReference>
<dbReference type="InterPro" id="IPR032780">
    <property type="entry name" value="DNA_pol3_delt_C"/>
</dbReference>
<accession>A0A7U6JJN7</accession>
<dbReference type="Pfam" id="PF14840">
    <property type="entry name" value="DNA_pol3_delt_C"/>
    <property type="match status" value="1"/>
</dbReference>
<dbReference type="EMBL" id="AP012273">
    <property type="protein sequence ID" value="BAO45638.1"/>
    <property type="molecule type" value="Genomic_DNA"/>
</dbReference>
<dbReference type="InterPro" id="IPR008921">
    <property type="entry name" value="DNA_pol3_clamp-load_cplx_C"/>
</dbReference>
<dbReference type="CDD" id="cd18138">
    <property type="entry name" value="HLD_clamp_pol_III_delta"/>
    <property type="match status" value="1"/>
</dbReference>
<evidence type="ECO:0000256" key="4">
    <source>
        <dbReference type="ARBA" id="ARBA00022695"/>
    </source>
</evidence>
<dbReference type="AlphaFoldDB" id="A0A7U6JJN7"/>
<evidence type="ECO:0000256" key="8">
    <source>
        <dbReference type="ARBA" id="ARBA00049244"/>
    </source>
</evidence>
<sequence>MKLRLEQLASSLNKGLAPVYVISGDEPLQLGEAADQVRAAARQAGYLSREIMEADARFDWNRLGEEANALSLFAEQKIIDLRLPSGKPGTTGARALVEYCGNPPADTLLLVTLPRVPLTAKWIKALEKTGVLVQVWPIDEGRLPRWIAGRMQAAGLRPERGVAEMLAEHTEGNLLAARQEIEKLVLLYGEGAISQEQLLDAVSDSARFDVYALVDAALAGRKARCTHILSGLKGEGIAPPVVLWALAREIRGLANMAAAMATGMSVSQAMNQARVWKARAPLVSQGLRRLKPEDCSALLEQCMEIDAAIKGGWPGDPWLMLEQVTLALAVGPCHLTWAGWASARKTAANTSM</sequence>
<dbReference type="Gene3D" id="1.20.272.10">
    <property type="match status" value="1"/>
</dbReference>
<evidence type="ECO:0000259" key="11">
    <source>
        <dbReference type="Pfam" id="PF14840"/>
    </source>
</evidence>
<dbReference type="KEGG" id="tbn:TBH_C2736"/>
<evidence type="ECO:0000256" key="9">
    <source>
        <dbReference type="NCBIfam" id="TIGR01128"/>
    </source>
</evidence>
<evidence type="ECO:0000256" key="3">
    <source>
        <dbReference type="ARBA" id="ARBA00022679"/>
    </source>
</evidence>
<evidence type="ECO:0000256" key="1">
    <source>
        <dbReference type="ARBA" id="ARBA00012417"/>
    </source>
</evidence>